<organism evidence="2 3">
    <name type="scientific">Adineta steineri</name>
    <dbReference type="NCBI Taxonomy" id="433720"/>
    <lineage>
        <taxon>Eukaryota</taxon>
        <taxon>Metazoa</taxon>
        <taxon>Spiralia</taxon>
        <taxon>Gnathifera</taxon>
        <taxon>Rotifera</taxon>
        <taxon>Eurotatoria</taxon>
        <taxon>Bdelloidea</taxon>
        <taxon>Adinetida</taxon>
        <taxon>Adinetidae</taxon>
        <taxon>Adineta</taxon>
    </lineage>
</organism>
<proteinExistence type="predicted"/>
<name>A0A820T8B7_9BILA</name>
<accession>A0A820T8B7</accession>
<evidence type="ECO:0000259" key="1">
    <source>
        <dbReference type="Pfam" id="PF03732"/>
    </source>
</evidence>
<protein>
    <recommendedName>
        <fullName evidence="1">Retrotransposon gag domain-containing protein</fullName>
    </recommendedName>
</protein>
<dbReference type="InterPro" id="IPR005162">
    <property type="entry name" value="Retrotrans_gag_dom"/>
</dbReference>
<dbReference type="Pfam" id="PF03732">
    <property type="entry name" value="Retrotrans_gag"/>
    <property type="match status" value="1"/>
</dbReference>
<dbReference type="Proteomes" id="UP000663881">
    <property type="component" value="Unassembled WGS sequence"/>
</dbReference>
<gene>
    <name evidence="2" type="ORF">OKA104_LOCUS54740</name>
</gene>
<evidence type="ECO:0000313" key="3">
    <source>
        <dbReference type="Proteomes" id="UP000663881"/>
    </source>
</evidence>
<evidence type="ECO:0000313" key="2">
    <source>
        <dbReference type="EMBL" id="CAF4461799.1"/>
    </source>
</evidence>
<feature type="non-terminal residue" evidence="2">
    <location>
        <position position="105"/>
    </location>
</feature>
<feature type="domain" description="Retrotransposon gag" evidence="1">
    <location>
        <begin position="64"/>
        <end position="102"/>
    </location>
</feature>
<dbReference type="AlphaFoldDB" id="A0A820T8B7"/>
<reference evidence="2" key="1">
    <citation type="submission" date="2021-02" db="EMBL/GenBank/DDBJ databases">
        <authorList>
            <person name="Nowell W R."/>
        </authorList>
    </citation>
    <scope>NUCLEOTIDE SEQUENCE</scope>
</reference>
<dbReference type="PANTHER" id="PTHR33223">
    <property type="entry name" value="CCHC-TYPE DOMAIN-CONTAINING PROTEIN"/>
    <property type="match status" value="1"/>
</dbReference>
<comment type="caution">
    <text evidence="2">The sequence shown here is derived from an EMBL/GenBank/DDBJ whole genome shotgun (WGS) entry which is preliminary data.</text>
</comment>
<dbReference type="EMBL" id="CAJOAY010037104">
    <property type="protein sequence ID" value="CAF4461799.1"/>
    <property type="molecule type" value="Genomic_DNA"/>
</dbReference>
<dbReference type="PANTHER" id="PTHR33223:SF10">
    <property type="entry name" value="AMINOTRANSFERASE-LIKE PLANT MOBILE DOMAIN-CONTAINING PROTEIN"/>
    <property type="match status" value="1"/>
</dbReference>
<sequence length="105" mass="12078">MEANRPWLATNAIAIPGAQHPLSKHPKNLPKFDPDNDVTPEDHIKKYMLSLRLIDVHHEDVDFRLFPYTFVGQASTWFLSLTIGSIASWKQFETAFLNHFGDDRT</sequence>